<keyword evidence="2" id="KW-0479">Metal-binding</keyword>
<comment type="subcellular location">
    <subcellularLocation>
        <location evidence="1">Nucleus</location>
    </subcellularLocation>
</comment>
<evidence type="ECO:0000256" key="7">
    <source>
        <dbReference type="SAM" id="MobiDB-lite"/>
    </source>
</evidence>
<evidence type="ECO:0000256" key="3">
    <source>
        <dbReference type="ARBA" id="ARBA00022771"/>
    </source>
</evidence>
<name>A0ABN7SDH2_OIKDI</name>
<dbReference type="PROSITE" id="PS50114">
    <property type="entry name" value="GATA_ZN_FINGER_2"/>
    <property type="match status" value="2"/>
</dbReference>
<feature type="domain" description="GATA-type" evidence="8">
    <location>
        <begin position="290"/>
        <end position="345"/>
    </location>
</feature>
<proteinExistence type="predicted"/>
<dbReference type="PRINTS" id="PR00619">
    <property type="entry name" value="GATAZNFINGER"/>
</dbReference>
<dbReference type="PANTHER" id="PTHR10071:SF281">
    <property type="entry name" value="BOX A-BINDING FACTOR-RELATED"/>
    <property type="match status" value="1"/>
</dbReference>
<evidence type="ECO:0000256" key="5">
    <source>
        <dbReference type="ARBA" id="ARBA00023242"/>
    </source>
</evidence>
<organism evidence="9 10">
    <name type="scientific">Oikopleura dioica</name>
    <name type="common">Tunicate</name>
    <dbReference type="NCBI Taxonomy" id="34765"/>
    <lineage>
        <taxon>Eukaryota</taxon>
        <taxon>Metazoa</taxon>
        <taxon>Chordata</taxon>
        <taxon>Tunicata</taxon>
        <taxon>Appendicularia</taxon>
        <taxon>Copelata</taxon>
        <taxon>Oikopleuridae</taxon>
        <taxon>Oikopleura</taxon>
    </lineage>
</organism>
<dbReference type="InterPro" id="IPR000679">
    <property type="entry name" value="Znf_GATA"/>
</dbReference>
<dbReference type="Proteomes" id="UP001158576">
    <property type="component" value="Chromosome XSR"/>
</dbReference>
<protein>
    <submittedName>
        <fullName evidence="9">Oidioi.mRNA.OKI2018_I69.XSR.g14358.t1.cds</fullName>
    </submittedName>
</protein>
<sequence>MEENNVPSSSMAELVKTEEPAVHNIYPATPIVMLQPVESSQLPIWPQAWTKVEPADSAGPSMIPASSLLQSGQVNVGHHDSGISMGSPISSVQSVDRNRIPSTSQLDLDPASPPQEGAYHLATSSPNPPAVQNLQAPSQPEPSESVKTEQVTEIWNPQNSNPPQELLHRNNLTFEQSHFTLPLSHYCNFTDASQMAHVARFEQSPGFNFHLHPAGFVESTPGSSSADRASTSQIHLHPVPSSHIQNIDHQSLTPQNISNAINFPHYPPMREYPQMDSQITQPAKRRKTTEHPKRQCVNCAATTTPLWRRDTNGNYLCNACGLYHKVNGCNRPLIKPKKRVTTSKRTGAKCTNCNTTQTTLWRRTTSGDAVCNACGLYQKLHGVFDLINDV</sequence>
<dbReference type="Pfam" id="PF00320">
    <property type="entry name" value="GATA"/>
    <property type="match status" value="2"/>
</dbReference>
<evidence type="ECO:0000313" key="9">
    <source>
        <dbReference type="EMBL" id="CAG5095831.1"/>
    </source>
</evidence>
<evidence type="ECO:0000256" key="1">
    <source>
        <dbReference type="ARBA" id="ARBA00004123"/>
    </source>
</evidence>
<reference evidence="9 10" key="1">
    <citation type="submission" date="2021-04" db="EMBL/GenBank/DDBJ databases">
        <authorList>
            <person name="Bliznina A."/>
        </authorList>
    </citation>
    <scope>NUCLEOTIDE SEQUENCE [LARGE SCALE GENOMIC DNA]</scope>
</reference>
<keyword evidence="5" id="KW-0539">Nucleus</keyword>
<evidence type="ECO:0000313" key="10">
    <source>
        <dbReference type="Proteomes" id="UP001158576"/>
    </source>
</evidence>
<feature type="compositionally biased region" description="Polar residues" evidence="7">
    <location>
        <begin position="122"/>
        <end position="142"/>
    </location>
</feature>
<evidence type="ECO:0000256" key="2">
    <source>
        <dbReference type="ARBA" id="ARBA00022723"/>
    </source>
</evidence>
<keyword evidence="4" id="KW-0862">Zinc</keyword>
<feature type="domain" description="GATA-type" evidence="8">
    <location>
        <begin position="344"/>
        <end position="383"/>
    </location>
</feature>
<dbReference type="SMART" id="SM00401">
    <property type="entry name" value="ZnF_GATA"/>
    <property type="match status" value="2"/>
</dbReference>
<dbReference type="PROSITE" id="PS00344">
    <property type="entry name" value="GATA_ZN_FINGER_1"/>
    <property type="match status" value="2"/>
</dbReference>
<keyword evidence="3 6" id="KW-0863">Zinc-finger</keyword>
<dbReference type="SUPFAM" id="SSF57716">
    <property type="entry name" value="Glucocorticoid receptor-like (DNA-binding domain)"/>
    <property type="match status" value="2"/>
</dbReference>
<dbReference type="Gene3D" id="3.30.50.10">
    <property type="entry name" value="Erythroid Transcription Factor GATA-1, subunit A"/>
    <property type="match status" value="2"/>
</dbReference>
<dbReference type="InterPro" id="IPR039355">
    <property type="entry name" value="Transcription_factor_GATA"/>
</dbReference>
<dbReference type="PANTHER" id="PTHR10071">
    <property type="entry name" value="TRANSCRIPTION FACTOR GATA FAMILY MEMBER"/>
    <property type="match status" value="1"/>
</dbReference>
<feature type="compositionally biased region" description="Polar residues" evidence="7">
    <location>
        <begin position="148"/>
        <end position="163"/>
    </location>
</feature>
<dbReference type="EMBL" id="OU015569">
    <property type="protein sequence ID" value="CAG5095831.1"/>
    <property type="molecule type" value="Genomic_DNA"/>
</dbReference>
<evidence type="ECO:0000256" key="4">
    <source>
        <dbReference type="ARBA" id="ARBA00022833"/>
    </source>
</evidence>
<feature type="region of interest" description="Disordered" evidence="7">
    <location>
        <begin position="102"/>
        <end position="163"/>
    </location>
</feature>
<dbReference type="CDD" id="cd00202">
    <property type="entry name" value="ZnF_GATA"/>
    <property type="match status" value="1"/>
</dbReference>
<evidence type="ECO:0000259" key="8">
    <source>
        <dbReference type="PROSITE" id="PS50114"/>
    </source>
</evidence>
<dbReference type="InterPro" id="IPR013088">
    <property type="entry name" value="Znf_NHR/GATA"/>
</dbReference>
<accession>A0ABN7SDH2</accession>
<keyword evidence="10" id="KW-1185">Reference proteome</keyword>
<evidence type="ECO:0000256" key="6">
    <source>
        <dbReference type="PROSITE-ProRule" id="PRU00094"/>
    </source>
</evidence>
<gene>
    <name evidence="9" type="ORF">OKIOD_LOCUS5916</name>
</gene>